<name>A0A840D322_9BACE</name>
<organism evidence="7 8">
    <name type="scientific">Bacteroides reticulotermitis</name>
    <dbReference type="NCBI Taxonomy" id="1133319"/>
    <lineage>
        <taxon>Bacteria</taxon>
        <taxon>Pseudomonadati</taxon>
        <taxon>Bacteroidota</taxon>
        <taxon>Bacteroidia</taxon>
        <taxon>Bacteroidales</taxon>
        <taxon>Bacteroidaceae</taxon>
        <taxon>Bacteroides</taxon>
    </lineage>
</organism>
<dbReference type="RefSeq" id="WP_044162912.1">
    <property type="nucleotide sequence ID" value="NZ_JACIER010000003.1"/>
</dbReference>
<evidence type="ECO:0000313" key="8">
    <source>
        <dbReference type="Proteomes" id="UP000560658"/>
    </source>
</evidence>
<reference evidence="7" key="1">
    <citation type="submission" date="2020-08" db="EMBL/GenBank/DDBJ databases">
        <title>Genomic Encyclopedia of Type Strains, Phase IV (KMG-IV): sequencing the most valuable type-strain genomes for metagenomic binning, comparative biology and taxonomic classification.</title>
        <authorList>
            <person name="Goeker M."/>
        </authorList>
    </citation>
    <scope>NUCLEOTIDE SEQUENCE [LARGE SCALE GENOMIC DNA]</scope>
    <source>
        <strain evidence="7">DSM 105720</strain>
    </source>
</reference>
<feature type="region of interest" description="Disordered" evidence="4">
    <location>
        <begin position="306"/>
        <end position="334"/>
    </location>
</feature>
<comment type="similarity">
    <text evidence="1 3">Belongs to the bacterial histone-like protein family.</text>
</comment>
<keyword evidence="2 7" id="KW-0238">DNA-binding</keyword>
<feature type="domain" description="LysM" evidence="6">
    <location>
        <begin position="351"/>
        <end position="400"/>
    </location>
</feature>
<comment type="caution">
    <text evidence="7">The sequence shown here is derived from an EMBL/GenBank/DDBJ whole genome shotgun (WGS) entry which is preliminary data.</text>
</comment>
<dbReference type="CDD" id="cd00118">
    <property type="entry name" value="LysM"/>
    <property type="match status" value="1"/>
</dbReference>
<keyword evidence="5" id="KW-0472">Membrane</keyword>
<keyword evidence="5" id="KW-1133">Transmembrane helix</keyword>
<evidence type="ECO:0000256" key="1">
    <source>
        <dbReference type="ARBA" id="ARBA00010529"/>
    </source>
</evidence>
<dbReference type="PROSITE" id="PS51782">
    <property type="entry name" value="LYSM"/>
    <property type="match status" value="1"/>
</dbReference>
<dbReference type="SUPFAM" id="SSF47729">
    <property type="entry name" value="IHF-like DNA-binding proteins"/>
    <property type="match status" value="1"/>
</dbReference>
<dbReference type="GO" id="GO:0030527">
    <property type="term" value="F:structural constituent of chromatin"/>
    <property type="evidence" value="ECO:0007669"/>
    <property type="project" value="InterPro"/>
</dbReference>
<accession>A0A840D322</accession>
<dbReference type="SMART" id="SM00411">
    <property type="entry name" value="BHL"/>
    <property type="match status" value="1"/>
</dbReference>
<dbReference type="InterPro" id="IPR010992">
    <property type="entry name" value="IHF-like_DNA-bd_dom_sf"/>
</dbReference>
<dbReference type="GO" id="GO:0005829">
    <property type="term" value="C:cytosol"/>
    <property type="evidence" value="ECO:0007669"/>
    <property type="project" value="TreeGrafter"/>
</dbReference>
<dbReference type="SMART" id="SM00257">
    <property type="entry name" value="LysM"/>
    <property type="match status" value="1"/>
</dbReference>
<dbReference type="InterPro" id="IPR036779">
    <property type="entry name" value="LysM_dom_sf"/>
</dbReference>
<dbReference type="EMBL" id="JACIER010000003">
    <property type="protein sequence ID" value="MBB4043125.1"/>
    <property type="molecule type" value="Genomic_DNA"/>
</dbReference>
<evidence type="ECO:0000256" key="2">
    <source>
        <dbReference type="ARBA" id="ARBA00023125"/>
    </source>
</evidence>
<proteinExistence type="inferred from homology"/>
<dbReference type="InterPro" id="IPR018392">
    <property type="entry name" value="LysM"/>
</dbReference>
<evidence type="ECO:0000313" key="7">
    <source>
        <dbReference type="EMBL" id="MBB4043125.1"/>
    </source>
</evidence>
<dbReference type="AlphaFoldDB" id="A0A840D322"/>
<dbReference type="Proteomes" id="UP000560658">
    <property type="component" value="Unassembled WGS sequence"/>
</dbReference>
<evidence type="ECO:0000259" key="6">
    <source>
        <dbReference type="PROSITE" id="PS51782"/>
    </source>
</evidence>
<dbReference type="Pfam" id="PF00216">
    <property type="entry name" value="Bac_DNA_binding"/>
    <property type="match status" value="1"/>
</dbReference>
<evidence type="ECO:0000256" key="3">
    <source>
        <dbReference type="RuleBase" id="RU003939"/>
    </source>
</evidence>
<feature type="transmembrane region" description="Helical" evidence="5">
    <location>
        <begin position="238"/>
        <end position="261"/>
    </location>
</feature>
<gene>
    <name evidence="7" type="ORF">GGR06_000892</name>
</gene>
<keyword evidence="5" id="KW-0812">Transmembrane</keyword>
<protein>
    <submittedName>
        <fullName evidence="7">Nucleoid DNA-binding protein/flagellar basal body-associated protein FliL</fullName>
    </submittedName>
</protein>
<evidence type="ECO:0000256" key="5">
    <source>
        <dbReference type="SAM" id="Phobius"/>
    </source>
</evidence>
<evidence type="ECO:0000256" key="4">
    <source>
        <dbReference type="SAM" id="MobiDB-lite"/>
    </source>
</evidence>
<dbReference type="PANTHER" id="PTHR33175">
    <property type="entry name" value="DNA-BINDING PROTEIN HU"/>
    <property type="match status" value="1"/>
</dbReference>
<sequence>MNERLTIQNLIDLLASKYGMSKKDAEAFVKEFFLLIEQALENESYVKIKGLGTFKLIDVDSRESVNVNTGERFQIQGHTKVSFTPDGSLKDAINKPFAHFETVLLNEKTLLDDTQTEEPEGEDILEEEIPEVDSVNEEETSPEVESNINSAYNEPALISTPMEIEPVLEETVHPAEEAAAIVYDNQPISTPQEDIQVTAEEIIAKELEKVNSKKESSEIYSSSNSKKKGEAPKEKSSSIYLIIIILTTLLICGGAVLFIYYPDLFSSSVDKNKIDMPIANPVQETPLLIDTLENNQDTVGETLPEVPEKVTSPSVSKEEQQVSATPKAETKTKADPVYQDSATYTISGTKTTHTIKAGETLTKVSLHFYGTKALWPYIVKHNPGVIKNPDNVPYGTTIKIPELSKQ</sequence>
<dbReference type="InterPro" id="IPR000119">
    <property type="entry name" value="Hist_DNA-bd"/>
</dbReference>
<keyword evidence="8" id="KW-1185">Reference proteome</keyword>
<dbReference type="Gene3D" id="3.10.350.10">
    <property type="entry name" value="LysM domain"/>
    <property type="match status" value="1"/>
</dbReference>
<dbReference type="PANTHER" id="PTHR33175:SF2">
    <property type="entry name" value="INTEGRATION HOST FACTOR SUBUNIT ALPHA"/>
    <property type="match status" value="1"/>
</dbReference>
<dbReference type="GO" id="GO:0003677">
    <property type="term" value="F:DNA binding"/>
    <property type="evidence" value="ECO:0007669"/>
    <property type="project" value="UniProtKB-KW"/>
</dbReference>
<dbReference type="Gene3D" id="4.10.520.10">
    <property type="entry name" value="IHF-like DNA-binding proteins"/>
    <property type="match status" value="1"/>
</dbReference>